<reference evidence="1 2" key="1">
    <citation type="submission" date="2020-09" db="EMBL/GenBank/DDBJ databases">
        <title>Novel species of Mucilaginibacter isolated from a glacier on the Tibetan Plateau.</title>
        <authorList>
            <person name="Liu Q."/>
            <person name="Xin Y.-H."/>
        </authorList>
    </citation>
    <scope>NUCLEOTIDE SEQUENCE [LARGE SCALE GENOMIC DNA]</scope>
    <source>
        <strain evidence="1 2">CGMCC 1.13878</strain>
    </source>
</reference>
<dbReference type="InterPro" id="IPR025379">
    <property type="entry name" value="DUF4295"/>
</dbReference>
<sequence length="53" mass="5787">MAKKVVATLKVQGKGKEFSKVITMNKSPRTGAYSFKEQIVANDFIKDAIAGKL</sequence>
<dbReference type="Pfam" id="PF14128">
    <property type="entry name" value="DUF4295"/>
    <property type="match status" value="1"/>
</dbReference>
<name>A0ABR7X165_9SPHI</name>
<evidence type="ECO:0000313" key="1">
    <source>
        <dbReference type="EMBL" id="MBD1383720.1"/>
    </source>
</evidence>
<accession>A0ABR7X165</accession>
<dbReference type="EMBL" id="JACWMW010000001">
    <property type="protein sequence ID" value="MBD1383720.1"/>
    <property type="molecule type" value="Genomic_DNA"/>
</dbReference>
<evidence type="ECO:0000313" key="2">
    <source>
        <dbReference type="Proteomes" id="UP000618754"/>
    </source>
</evidence>
<dbReference type="Proteomes" id="UP000618754">
    <property type="component" value="Unassembled WGS sequence"/>
</dbReference>
<proteinExistence type="predicted"/>
<keyword evidence="2" id="KW-1185">Reference proteome</keyword>
<comment type="caution">
    <text evidence="1">The sequence shown here is derived from an EMBL/GenBank/DDBJ whole genome shotgun (WGS) entry which is preliminary data.</text>
</comment>
<gene>
    <name evidence="1" type="ORF">IDJ75_00395</name>
</gene>
<organism evidence="1 2">
    <name type="scientific">Mucilaginibacter rigui</name>
    <dbReference type="NCBI Taxonomy" id="534635"/>
    <lineage>
        <taxon>Bacteria</taxon>
        <taxon>Pseudomonadati</taxon>
        <taxon>Bacteroidota</taxon>
        <taxon>Sphingobacteriia</taxon>
        <taxon>Sphingobacteriales</taxon>
        <taxon>Sphingobacteriaceae</taxon>
        <taxon>Mucilaginibacter</taxon>
    </lineage>
</organism>
<protein>
    <submittedName>
        <fullName evidence="1">DUF4295 domain-containing protein</fullName>
    </submittedName>
</protein>
<dbReference type="RefSeq" id="WP_191173644.1">
    <property type="nucleotide sequence ID" value="NZ_JACWMW010000001.1"/>
</dbReference>